<reference evidence="4" key="3">
    <citation type="submission" date="2019-04" db="EMBL/GenBank/DDBJ databases">
        <authorList>
            <person name="Howe K."/>
            <person name="Paulini M."/>
            <person name="Williams G."/>
        </authorList>
    </citation>
    <scope>NUCLEOTIDE SEQUENCE [LARGE SCALE GENOMIC DNA]</scope>
    <source>
        <strain evidence="4">FR3</strain>
    </source>
</reference>
<accession>A0A0K0J427</accession>
<dbReference type="WormBase" id="Bm2000b">
    <property type="protein sequence ID" value="BM27289"/>
    <property type="gene ID" value="WBGene00222261"/>
</dbReference>
<dbReference type="EMBL" id="CAAKNF010000193">
    <property type="protein sequence ID" value="VIO94913.1"/>
    <property type="molecule type" value="Genomic_DNA"/>
</dbReference>
<dbReference type="OrthoDB" id="20127at2759"/>
<evidence type="ECO:0000256" key="1">
    <source>
        <dbReference type="SAM" id="Coils"/>
    </source>
</evidence>
<name>A0A0K0J427_BRUMA</name>
<dbReference type="Proteomes" id="UP000006672">
    <property type="component" value="Unassembled WGS sequence"/>
</dbReference>
<dbReference type="Pfam" id="PF09808">
    <property type="entry name" value="SNAPC1"/>
    <property type="match status" value="1"/>
</dbReference>
<evidence type="ECO:0000256" key="2">
    <source>
        <dbReference type="SAM" id="MobiDB-lite"/>
    </source>
</evidence>
<dbReference type="GO" id="GO:0043565">
    <property type="term" value="F:sequence-specific DNA binding"/>
    <property type="evidence" value="ECO:0007669"/>
    <property type="project" value="TreeGrafter"/>
</dbReference>
<feature type="compositionally biased region" description="Basic residues" evidence="2">
    <location>
        <begin position="379"/>
        <end position="399"/>
    </location>
</feature>
<keyword evidence="5" id="KW-1185">Reference proteome</keyword>
<evidence type="ECO:0000313" key="3">
    <source>
        <dbReference type="EMBL" id="CDQ04531.1"/>
    </source>
</evidence>
<gene>
    <name evidence="6" type="primary">Bm1_19440</name>
    <name evidence="7" type="ORF">Bm2000</name>
    <name evidence="4" type="ORF">BM_BM2000</name>
    <name evidence="3" type="ORF">BM_Bm2000</name>
</gene>
<feature type="region of interest" description="Disordered" evidence="2">
    <location>
        <begin position="365"/>
        <end position="400"/>
    </location>
</feature>
<reference evidence="6" key="4">
    <citation type="submission" date="2022-04" db="UniProtKB">
        <authorList>
            <consortium name="WormBaseParasite"/>
        </authorList>
    </citation>
    <scope>IDENTIFICATION</scope>
</reference>
<dbReference type="PANTHER" id="PTHR15131:SF3">
    <property type="entry name" value="SNRNA-ACTIVATING PROTEIN COMPLEX SUBUNIT 1"/>
    <property type="match status" value="1"/>
</dbReference>
<dbReference type="GO" id="GO:0019185">
    <property type="term" value="C:snRNA-activating protein complex"/>
    <property type="evidence" value="ECO:0007669"/>
    <property type="project" value="TreeGrafter"/>
</dbReference>
<evidence type="ECO:0000313" key="5">
    <source>
        <dbReference type="Proteomes" id="UP000006672"/>
    </source>
</evidence>
<dbReference type="PANTHER" id="PTHR15131">
    <property type="entry name" value="SMALL NUCLEAR RNA ACTIVATING COMPLEX, POLYPEPTIDE 1"/>
    <property type="match status" value="1"/>
</dbReference>
<organism evidence="3">
    <name type="scientific">Brugia malayi</name>
    <name type="common">Filarial nematode worm</name>
    <dbReference type="NCBI Taxonomy" id="6279"/>
    <lineage>
        <taxon>Eukaryota</taxon>
        <taxon>Metazoa</taxon>
        <taxon>Ecdysozoa</taxon>
        <taxon>Nematoda</taxon>
        <taxon>Chromadorea</taxon>
        <taxon>Rhabditida</taxon>
        <taxon>Spirurina</taxon>
        <taxon>Spiruromorpha</taxon>
        <taxon>Filarioidea</taxon>
        <taxon>Onchocercidae</taxon>
        <taxon>Brugia</taxon>
    </lineage>
</organism>
<protein>
    <submittedName>
        <fullName evidence="6">Bm2000, isoform a</fullName>
    </submittedName>
    <submittedName>
        <fullName evidence="3">Bm2000, isoform b</fullName>
    </submittedName>
</protein>
<evidence type="ECO:0000313" key="7">
    <source>
        <dbReference type="WormBase" id="Bm2000b"/>
    </source>
</evidence>
<accession>A0A4E9FQQ5</accession>
<feature type="coiled-coil region" evidence="1">
    <location>
        <begin position="415"/>
        <end position="451"/>
    </location>
</feature>
<sequence>MRGQGTSVMPVTAGCRKDIERLLKLYKEKETLRYKPFIELFDKMKFATIFMGRMSPAELYEFSEKLLQIAISYAMSYRERKPAEYAEEPTIDNEPMSLSDIQFSNEMTLQERMFGIYLTYVLYFVQPESYVAQVRVTPDQMADLIDFISERLIPERHIDAFAALFKLINGGAFRIYAFEKEHNPLLHRRFDLRELDEGGLDETELQEHSFLKALGDDIVLTQADIICKRYLAAKEKVNLPVDLNINLVQTTVSEIYNDILKSTGTEMEADTSPKKAPRQNSGRFRSAIKEKAYKSHIVHARHRRYLVDPSVSSTNSETEQEQNMISASQMLKTLRRRYSAGESEKSMEGEDMDDVLLFSGKKQLNESGSSTEVNGSSKKLNKSLKVTKKGLGGRKRGRSKLSISEMSLAELTHDLGQSVAALSQEEREIENSKKERIADRLLEKLQKVHEKND</sequence>
<keyword evidence="1" id="KW-0175">Coiled coil</keyword>
<evidence type="ECO:0000313" key="6">
    <source>
        <dbReference type="WBParaSite" id="Bm2000a.1"/>
    </source>
</evidence>
<dbReference type="EMBL" id="LN856395">
    <property type="protein sequence ID" value="CDQ04531.1"/>
    <property type="molecule type" value="Genomic_DNA"/>
</dbReference>
<evidence type="ECO:0000313" key="4">
    <source>
        <dbReference type="EMBL" id="VIO94913.1"/>
    </source>
</evidence>
<reference evidence="3 5" key="1">
    <citation type="journal article" date="2007" name="Science">
        <title>Draft genome of the filarial nematode parasite Brugia malayi.</title>
        <authorList>
            <person name="Ghedin E."/>
            <person name="Wang S."/>
            <person name="Spiro D."/>
            <person name="Caler E."/>
            <person name="Zhao Q."/>
            <person name="Crabtree J."/>
            <person name="Allen J.E."/>
            <person name="Delcher A.L."/>
            <person name="Guiliano D.B."/>
            <person name="Miranda-Saavedra D."/>
            <person name="Angiuoli S.V."/>
            <person name="Creasy T."/>
            <person name="Amedeo P."/>
            <person name="Haas B."/>
            <person name="El-Sayed N.M."/>
            <person name="Wortman J.R."/>
            <person name="Feldblyum T."/>
            <person name="Tallon L."/>
            <person name="Schatz M."/>
            <person name="Shumway M."/>
            <person name="Koo H."/>
            <person name="Salzberg S.L."/>
            <person name="Schobel S."/>
            <person name="Pertea M."/>
            <person name="Pop M."/>
            <person name="White O."/>
            <person name="Barton G.J."/>
            <person name="Carlow C.K."/>
            <person name="Crawford M.J."/>
            <person name="Daub J."/>
            <person name="Dimmic M.W."/>
            <person name="Estes C.F."/>
            <person name="Foster J.M."/>
            <person name="Ganatra M."/>
            <person name="Gregory W.F."/>
            <person name="Johnson N.M."/>
            <person name="Jin J."/>
            <person name="Komuniecki R."/>
            <person name="Korf I."/>
            <person name="Kumar S."/>
            <person name="Laney S."/>
            <person name="Li B.W."/>
            <person name="Li W."/>
            <person name="Lindblom T.H."/>
            <person name="Lustigman S."/>
            <person name="Ma D."/>
            <person name="Maina C.V."/>
            <person name="Martin D.M."/>
            <person name="McCarter J.P."/>
            <person name="McReynolds L."/>
            <person name="Mitreva M."/>
            <person name="Nutman T.B."/>
            <person name="Parkinson J."/>
            <person name="Peregrin-Alvarez J.M."/>
            <person name="Poole C."/>
            <person name="Ren Q."/>
            <person name="Saunders L."/>
            <person name="Sluder A.E."/>
            <person name="Smith K."/>
            <person name="Stanke M."/>
            <person name="Unnasch T.R."/>
            <person name="Ware J."/>
            <person name="Wei A.D."/>
            <person name="Weil G."/>
            <person name="Williams D.J."/>
            <person name="Zhang Y."/>
            <person name="Williams S.A."/>
            <person name="Fraser-Liggett C."/>
            <person name="Slatko B."/>
            <person name="Blaxter M.L."/>
            <person name="Scott A.L."/>
        </authorList>
    </citation>
    <scope>NUCLEOTIDE SEQUENCE</scope>
    <source>
        <strain evidence="3 5">FR3</strain>
    </source>
</reference>
<dbReference type="AlphaFoldDB" id="A0A0K0J427"/>
<dbReference type="PROSITE" id="PS51257">
    <property type="entry name" value="PROKAR_LIPOPROTEIN"/>
    <property type="match status" value="1"/>
</dbReference>
<dbReference type="GO" id="GO:0042795">
    <property type="term" value="P:snRNA transcription by RNA polymerase II"/>
    <property type="evidence" value="ECO:0007669"/>
    <property type="project" value="TreeGrafter"/>
</dbReference>
<reference evidence="3" key="2">
    <citation type="submission" date="2012-12" db="EMBL/GenBank/DDBJ databases">
        <authorList>
            <person name="Gao Y.W."/>
            <person name="Fan S.T."/>
            <person name="Sun H.T."/>
            <person name="Wang Z."/>
            <person name="Gao X.L."/>
            <person name="Li Y.G."/>
            <person name="Wang T.C."/>
            <person name="Zhang K."/>
            <person name="Xu W.W."/>
            <person name="Yu Z.J."/>
            <person name="Xia X.Z."/>
        </authorList>
    </citation>
    <scope>NUCLEOTIDE SEQUENCE</scope>
    <source>
        <strain evidence="3">FR3</strain>
    </source>
</reference>
<dbReference type="WBParaSite" id="Bm2000a.1">
    <property type="protein sequence ID" value="Bm2000a.1"/>
    <property type="gene ID" value="WBGene00222261"/>
</dbReference>
<proteinExistence type="predicted"/>
<dbReference type="OMA" id="KTMAHVQ"/>
<dbReference type="GO" id="GO:0042796">
    <property type="term" value="P:snRNA transcription by RNA polymerase III"/>
    <property type="evidence" value="ECO:0007669"/>
    <property type="project" value="TreeGrafter"/>
</dbReference>
<dbReference type="InterPro" id="IPR019188">
    <property type="entry name" value="SNAPC1"/>
</dbReference>